<dbReference type="HAMAP" id="MF_01232">
    <property type="entry name" value="UPF0229"/>
    <property type="match status" value="1"/>
</dbReference>
<reference evidence="4" key="1">
    <citation type="journal article" date="2019" name="Int. J. Syst. Evol. Microbiol.">
        <title>The Global Catalogue of Microorganisms (GCM) 10K type strain sequencing project: providing services to taxonomists for standard genome sequencing and annotation.</title>
        <authorList>
            <consortium name="The Broad Institute Genomics Platform"/>
            <consortium name="The Broad Institute Genome Sequencing Center for Infectious Disease"/>
            <person name="Wu L."/>
            <person name="Ma J."/>
        </authorList>
    </citation>
    <scope>NUCLEOTIDE SEQUENCE [LARGE SCALE GENOMIC DNA]</scope>
    <source>
        <strain evidence="4">LMG 29894</strain>
    </source>
</reference>
<dbReference type="EMBL" id="JBHSBU010000001">
    <property type="protein sequence ID" value="MFC4159370.1"/>
    <property type="molecule type" value="Genomic_DNA"/>
</dbReference>
<organism evidence="3 4">
    <name type="scientific">Chitinimonas lacunae</name>
    <dbReference type="NCBI Taxonomy" id="1963018"/>
    <lineage>
        <taxon>Bacteria</taxon>
        <taxon>Pseudomonadati</taxon>
        <taxon>Pseudomonadota</taxon>
        <taxon>Betaproteobacteria</taxon>
        <taxon>Neisseriales</taxon>
        <taxon>Chitinibacteraceae</taxon>
        <taxon>Chitinimonas</taxon>
    </lineage>
</organism>
<dbReference type="InterPro" id="IPR036465">
    <property type="entry name" value="vWFA_dom_sf"/>
</dbReference>
<dbReference type="NCBIfam" id="NF003707">
    <property type="entry name" value="PRK05325.1-2"/>
    <property type="match status" value="1"/>
</dbReference>
<dbReference type="PANTHER" id="PTHR30510:SF2">
    <property type="entry name" value="UPF0229 PROTEIN YEAH"/>
    <property type="match status" value="1"/>
</dbReference>
<evidence type="ECO:0000313" key="4">
    <source>
        <dbReference type="Proteomes" id="UP001595791"/>
    </source>
</evidence>
<evidence type="ECO:0000256" key="2">
    <source>
        <dbReference type="SAM" id="MobiDB-lite"/>
    </source>
</evidence>
<dbReference type="NCBIfam" id="NF003708">
    <property type="entry name" value="PRK05325.1-3"/>
    <property type="match status" value="1"/>
</dbReference>
<protein>
    <recommendedName>
        <fullName evidence="1">UPF0229 protein ACFOW7_08365</fullName>
    </recommendedName>
</protein>
<evidence type="ECO:0000313" key="3">
    <source>
        <dbReference type="EMBL" id="MFC4159370.1"/>
    </source>
</evidence>
<comment type="caution">
    <text evidence="3">The sequence shown here is derived from an EMBL/GenBank/DDBJ whole genome shotgun (WGS) entry which is preliminary data.</text>
</comment>
<keyword evidence="4" id="KW-1185">Reference proteome</keyword>
<dbReference type="Proteomes" id="UP001595791">
    <property type="component" value="Unassembled WGS sequence"/>
</dbReference>
<dbReference type="Pfam" id="PF04285">
    <property type="entry name" value="DUF444"/>
    <property type="match status" value="1"/>
</dbReference>
<feature type="compositionally biased region" description="Basic and acidic residues" evidence="2">
    <location>
        <begin position="78"/>
        <end position="92"/>
    </location>
</feature>
<evidence type="ECO:0000256" key="1">
    <source>
        <dbReference type="HAMAP-Rule" id="MF_01232"/>
    </source>
</evidence>
<proteinExistence type="inferred from homology"/>
<feature type="region of interest" description="Disordered" evidence="2">
    <location>
        <begin position="76"/>
        <end position="109"/>
    </location>
</feature>
<dbReference type="RefSeq" id="WP_378163057.1">
    <property type="nucleotide sequence ID" value="NZ_JBHSBU010000001.1"/>
</dbReference>
<gene>
    <name evidence="3" type="ORF">ACFOW7_08365</name>
</gene>
<comment type="similarity">
    <text evidence="1">Belongs to the UPF0229 family.</text>
</comment>
<sequence>MTHIIDRRPNGKNKSAINRERFLRRFKGQIKQAVARAVKGRSITDIDSGEKVSIPVKDVSEPVFGHARGGVWETVHPGNKEYLKGDKIDRPDGGGGGSGSGKASNEGEGEDDFAFELSREEFLNFFFDDLELPNLIKTQLTATQAFKNVRAGFTADGTPSNIDVVRSLKGALGRRIALSSGPMARLNEAREELDVLLETHDEDDPAVIALREEIRSLKTRILGIPFIDPFDLRYSNRVKQPKPHTQAVMFCVMDVSGSMDEQKKDTAKRFFILLYLFLTRAYEKIEVVFVRHHTQAAEVNEHDFFHARDTGGTVVSSALKLVKQIIDQRFPTVDWNIYIAQASDGDNWDSDSAICREILQRDIMPLVQYYAYIEITEGEPQNLWLEYEQVAASHSQFAMRKIQTPADIYPVFRDLFKKTSLHT</sequence>
<accession>A0ABV8MR50</accession>
<dbReference type="InterPro" id="IPR006698">
    <property type="entry name" value="UPF0229"/>
</dbReference>
<dbReference type="SUPFAM" id="SSF53300">
    <property type="entry name" value="vWA-like"/>
    <property type="match status" value="1"/>
</dbReference>
<name>A0ABV8MR50_9NEIS</name>
<dbReference type="PANTHER" id="PTHR30510">
    <property type="entry name" value="UPF0229 PROTEIN YEAH"/>
    <property type="match status" value="1"/>
</dbReference>